<dbReference type="PIRSF" id="PIRSF010372">
    <property type="entry name" value="PaiB"/>
    <property type="match status" value="1"/>
</dbReference>
<comment type="caution">
    <text evidence="1">The sequence shown here is derived from an EMBL/GenBank/DDBJ whole genome shotgun (WGS) entry which is preliminary data.</text>
</comment>
<gene>
    <name evidence="1" type="ORF">B7Z70_09560</name>
</gene>
<sequence length="220" mass="24679">MYCPEAFAENRPEILRALIQRYPLATLVSMGGNSLEANHIPLYLAPGEGPQPVLQGHVARANPLWREASPDGEEVLVIFQGPQHYISPSWYATKAETGKVVPTWNYAVVHAHGPLQVRDDPDWVRQQMVALTAQQENDFTLPWQVDDAPQDFTERLIGQVVGIEIPISRWMGKWKVSQNQPPCNRDSVVAHLARQKQPDSGVMAEYVLTSLKDDKRDHAG</sequence>
<dbReference type="Pfam" id="PF04299">
    <property type="entry name" value="FMN_bind_2"/>
    <property type="match status" value="1"/>
</dbReference>
<organism evidence="1 2">
    <name type="scientific">Acidithiobacillus ferrivorans</name>
    <dbReference type="NCBI Taxonomy" id="160808"/>
    <lineage>
        <taxon>Bacteria</taxon>
        <taxon>Pseudomonadati</taxon>
        <taxon>Pseudomonadota</taxon>
        <taxon>Acidithiobacillia</taxon>
        <taxon>Acidithiobacillales</taxon>
        <taxon>Acidithiobacillaceae</taxon>
        <taxon>Acidithiobacillus</taxon>
    </lineage>
</organism>
<dbReference type="Proteomes" id="UP000216779">
    <property type="component" value="Unassembled WGS sequence"/>
</dbReference>
<dbReference type="PANTHER" id="PTHR35802:SF1">
    <property type="entry name" value="PROTEASE SYNTHASE AND SPORULATION PROTEIN PAI 2"/>
    <property type="match status" value="1"/>
</dbReference>
<name>A0A257T131_9PROT</name>
<dbReference type="InterPro" id="IPR012349">
    <property type="entry name" value="Split_barrel_FMN-bd"/>
</dbReference>
<dbReference type="PANTHER" id="PTHR35802">
    <property type="entry name" value="PROTEASE SYNTHASE AND SPORULATION PROTEIN PAI 2"/>
    <property type="match status" value="1"/>
</dbReference>
<evidence type="ECO:0000313" key="2">
    <source>
        <dbReference type="Proteomes" id="UP000216779"/>
    </source>
</evidence>
<evidence type="ECO:0000313" key="1">
    <source>
        <dbReference type="EMBL" id="OYV78430.1"/>
    </source>
</evidence>
<dbReference type="SUPFAM" id="SSF50475">
    <property type="entry name" value="FMN-binding split barrel"/>
    <property type="match status" value="1"/>
</dbReference>
<protein>
    <submittedName>
        <fullName evidence="1">Transcriptional regulator</fullName>
    </submittedName>
</protein>
<dbReference type="Gene3D" id="2.30.110.10">
    <property type="entry name" value="Electron Transport, Fmn-binding Protein, Chain A"/>
    <property type="match status" value="1"/>
</dbReference>
<reference evidence="1 2" key="1">
    <citation type="submission" date="2017-03" db="EMBL/GenBank/DDBJ databases">
        <title>Lifting the veil on microbial sulfur biogeochemistry in mining wastewaters.</title>
        <authorList>
            <person name="Kantor R.S."/>
            <person name="Colenbrander Nelson T."/>
            <person name="Marshall S."/>
            <person name="Bennett D."/>
            <person name="Apte S."/>
            <person name="Camacho D."/>
            <person name="Thomas B.C."/>
            <person name="Warren L.A."/>
            <person name="Banfield J.F."/>
        </authorList>
    </citation>
    <scope>NUCLEOTIDE SEQUENCE [LARGE SCALE GENOMIC DNA]</scope>
    <source>
        <strain evidence="1">21-59-9</strain>
    </source>
</reference>
<dbReference type="AlphaFoldDB" id="A0A257T131"/>
<proteinExistence type="predicted"/>
<accession>A0A257T131</accession>
<dbReference type="InterPro" id="IPR007396">
    <property type="entry name" value="TR_PAI2-type"/>
</dbReference>
<dbReference type="EMBL" id="NCBC01000368">
    <property type="protein sequence ID" value="OYV78430.1"/>
    <property type="molecule type" value="Genomic_DNA"/>
</dbReference>